<evidence type="ECO:0008006" key="4">
    <source>
        <dbReference type="Google" id="ProtNLM"/>
    </source>
</evidence>
<feature type="transmembrane region" description="Helical" evidence="1">
    <location>
        <begin position="173"/>
        <end position="196"/>
    </location>
</feature>
<protein>
    <recommendedName>
        <fullName evidence="4">AbrB family transcriptional regulator</fullName>
    </recommendedName>
</protein>
<dbReference type="Pfam" id="PF05145">
    <property type="entry name" value="AbrB"/>
    <property type="match status" value="1"/>
</dbReference>
<feature type="transmembrane region" description="Helical" evidence="1">
    <location>
        <begin position="208"/>
        <end position="226"/>
    </location>
</feature>
<gene>
    <name evidence="2" type="ORF">SAMN04487861_101216</name>
</gene>
<keyword evidence="1" id="KW-0472">Membrane</keyword>
<keyword evidence="1" id="KW-0812">Transmembrane</keyword>
<dbReference type="NCBIfam" id="TIGR03082">
    <property type="entry name" value="Gneg_AbrB_dup"/>
    <property type="match status" value="2"/>
</dbReference>
<feature type="transmembrane region" description="Helical" evidence="1">
    <location>
        <begin position="326"/>
        <end position="344"/>
    </location>
</feature>
<feature type="transmembrane region" description="Helical" evidence="1">
    <location>
        <begin position="262"/>
        <end position="284"/>
    </location>
</feature>
<dbReference type="PANTHER" id="PTHR38457:SF1">
    <property type="entry name" value="REGULATOR ABRB-RELATED"/>
    <property type="match status" value="1"/>
</dbReference>
<dbReference type="RefSeq" id="WP_075441605.1">
    <property type="nucleotide sequence ID" value="NZ_FOQK01000001.1"/>
</dbReference>
<feature type="transmembrane region" description="Helical" evidence="1">
    <location>
        <begin position="232"/>
        <end position="250"/>
    </location>
</feature>
<sequence length="350" mass="36608">MAYIRTIIAAVIGGVLFSLIHAPLPWTLGPIVSVALVGLVQKQPMVWNLQVRNAALVLLGYAMGRPFTLATLQAIAEQLPLMLLATLVTVSAGVFTGWIMYRQTKINFTSCLLGCVPGGLSQMVVLAAEMKDVDLTAVTIMQTLRMLAVVFTIPFLTIHILTDGSVGEGAWEAALQAADMTTALVFALVAVAGAVVGTKLHLPTAAMLGPILVTAGFAIATGLPAPAVPQPLLYAAQLCVGAFIGMSIELQRIVSYQGMGPVLIGGVLLVLLVSMGMGTAVAVLTGESFATAFLSTAPGGLTEMGITALTVGANISTMTAYQLTRLLFIMLVFPYIAKGIVAIYQKKYVK</sequence>
<feature type="transmembrane region" description="Helical" evidence="1">
    <location>
        <begin position="140"/>
        <end position="161"/>
    </location>
</feature>
<keyword evidence="1" id="KW-1133">Transmembrane helix</keyword>
<dbReference type="Proteomes" id="UP000183639">
    <property type="component" value="Unassembled WGS sequence"/>
</dbReference>
<accession>A0A1I3BTG3</accession>
<dbReference type="InterPro" id="IPR007820">
    <property type="entry name" value="AbrB_fam"/>
</dbReference>
<feature type="transmembrane region" description="Helical" evidence="1">
    <location>
        <begin position="7"/>
        <end position="26"/>
    </location>
</feature>
<evidence type="ECO:0000313" key="2">
    <source>
        <dbReference type="EMBL" id="SFH65562.1"/>
    </source>
</evidence>
<dbReference type="PANTHER" id="PTHR38457">
    <property type="entry name" value="REGULATOR ABRB-RELATED"/>
    <property type="match status" value="1"/>
</dbReference>
<feature type="transmembrane region" description="Helical" evidence="1">
    <location>
        <begin position="79"/>
        <end position="100"/>
    </location>
</feature>
<name>A0A1I3BTG3_SELRU</name>
<dbReference type="GO" id="GO:0016020">
    <property type="term" value="C:membrane"/>
    <property type="evidence" value="ECO:0007669"/>
    <property type="project" value="InterPro"/>
</dbReference>
<dbReference type="OrthoDB" id="5460360at2"/>
<reference evidence="2 3" key="1">
    <citation type="submission" date="2016-10" db="EMBL/GenBank/DDBJ databases">
        <authorList>
            <person name="de Groot N.N."/>
        </authorList>
    </citation>
    <scope>NUCLEOTIDE SEQUENCE [LARGE SCALE GENOMIC DNA]</scope>
    <source>
        <strain evidence="2 3">Z108</strain>
    </source>
</reference>
<dbReference type="PIRSF" id="PIRSF038991">
    <property type="entry name" value="Protein_AbrB"/>
    <property type="match status" value="1"/>
</dbReference>
<dbReference type="AlphaFoldDB" id="A0A1I3BTG3"/>
<dbReference type="EMBL" id="FOQK01000001">
    <property type="protein sequence ID" value="SFH65562.1"/>
    <property type="molecule type" value="Genomic_DNA"/>
</dbReference>
<evidence type="ECO:0000313" key="3">
    <source>
        <dbReference type="Proteomes" id="UP000183639"/>
    </source>
</evidence>
<dbReference type="GO" id="GO:0010468">
    <property type="term" value="P:regulation of gene expression"/>
    <property type="evidence" value="ECO:0007669"/>
    <property type="project" value="InterPro"/>
</dbReference>
<evidence type="ECO:0000256" key="1">
    <source>
        <dbReference type="SAM" id="Phobius"/>
    </source>
</evidence>
<organism evidence="2 3">
    <name type="scientific">Selenomonas ruminantium</name>
    <dbReference type="NCBI Taxonomy" id="971"/>
    <lineage>
        <taxon>Bacteria</taxon>
        <taxon>Bacillati</taxon>
        <taxon>Bacillota</taxon>
        <taxon>Negativicutes</taxon>
        <taxon>Selenomonadales</taxon>
        <taxon>Selenomonadaceae</taxon>
        <taxon>Selenomonas</taxon>
    </lineage>
</organism>
<dbReference type="InterPro" id="IPR017516">
    <property type="entry name" value="AbrB_dup"/>
</dbReference>
<proteinExistence type="predicted"/>